<dbReference type="AlphaFoldDB" id="A0A316F3Z0"/>
<feature type="region of interest" description="Disordered" evidence="4">
    <location>
        <begin position="1"/>
        <end position="48"/>
    </location>
</feature>
<gene>
    <name evidence="6" type="ORF">C7419_1012677</name>
</gene>
<feature type="domain" description="HTH tetR-type" evidence="5">
    <location>
        <begin position="48"/>
        <end position="108"/>
    </location>
</feature>
<protein>
    <submittedName>
        <fullName evidence="6">TetR family transcriptional regulator</fullName>
    </submittedName>
</protein>
<evidence type="ECO:0000256" key="3">
    <source>
        <dbReference type="PROSITE-ProRule" id="PRU00335"/>
    </source>
</evidence>
<name>A0A316F3Z0_9BURK</name>
<dbReference type="Pfam" id="PF22276">
    <property type="entry name" value="SlmA-like_C"/>
    <property type="match status" value="1"/>
</dbReference>
<dbReference type="GO" id="GO:0003700">
    <property type="term" value="F:DNA-binding transcription factor activity"/>
    <property type="evidence" value="ECO:0007669"/>
    <property type="project" value="TreeGrafter"/>
</dbReference>
<dbReference type="GO" id="GO:0000976">
    <property type="term" value="F:transcription cis-regulatory region binding"/>
    <property type="evidence" value="ECO:0007669"/>
    <property type="project" value="TreeGrafter"/>
</dbReference>
<evidence type="ECO:0000313" key="6">
    <source>
        <dbReference type="EMBL" id="PWK38775.1"/>
    </source>
</evidence>
<keyword evidence="7" id="KW-1185">Reference proteome</keyword>
<evidence type="ECO:0000313" key="7">
    <source>
        <dbReference type="Proteomes" id="UP000245754"/>
    </source>
</evidence>
<reference evidence="6 7" key="1">
    <citation type="submission" date="2018-05" db="EMBL/GenBank/DDBJ databases">
        <title>Genomic Encyclopedia of Type Strains, Phase IV (KMG-V): Genome sequencing to study the core and pangenomes of soil and plant-associated prokaryotes.</title>
        <authorList>
            <person name="Whitman W."/>
        </authorList>
    </citation>
    <scope>NUCLEOTIDE SEQUENCE [LARGE SCALE GENOMIC DNA]</scope>
    <source>
        <strain evidence="6 7">SLV-132</strain>
    </source>
</reference>
<dbReference type="InterPro" id="IPR054580">
    <property type="entry name" value="SlmA-like_C"/>
</dbReference>
<dbReference type="InterPro" id="IPR009057">
    <property type="entry name" value="Homeodomain-like_sf"/>
</dbReference>
<dbReference type="Gene3D" id="1.10.357.10">
    <property type="entry name" value="Tetracycline Repressor, domain 2"/>
    <property type="match status" value="1"/>
</dbReference>
<dbReference type="InterPro" id="IPR050109">
    <property type="entry name" value="HTH-type_TetR-like_transc_reg"/>
</dbReference>
<dbReference type="SUPFAM" id="SSF48498">
    <property type="entry name" value="Tetracyclin repressor-like, C-terminal domain"/>
    <property type="match status" value="1"/>
</dbReference>
<dbReference type="PROSITE" id="PS50977">
    <property type="entry name" value="HTH_TETR_2"/>
    <property type="match status" value="1"/>
</dbReference>
<comment type="caution">
    <text evidence="6">The sequence shown here is derived from an EMBL/GenBank/DDBJ whole genome shotgun (WGS) entry which is preliminary data.</text>
</comment>
<evidence type="ECO:0000259" key="5">
    <source>
        <dbReference type="PROSITE" id="PS50977"/>
    </source>
</evidence>
<sequence length="233" mass="25514">MNQAIARQMGSQPGSQPGIDTGTQAAAELTDTETGADGTSVRKRPRPGERRIQILQTLAGMLEHPRGEKITTAALASRLSVSEAALYRHFASKAQMFEGLIAFIEQTVFGLVNQITLQEEHGLRQAQAIVRMLLSFAEKNPGMTRVLTGEALVGEHERLQERINQMVDRIEASLRQCLKVAVTQGAFPADADIPVRAALIMASVQGQWHRYAKSGFRKLPGEYIDGQLRVLLG</sequence>
<organism evidence="6 7">
    <name type="scientific">Cupriavidus plantarum</name>
    <dbReference type="NCBI Taxonomy" id="942865"/>
    <lineage>
        <taxon>Bacteria</taxon>
        <taxon>Pseudomonadati</taxon>
        <taxon>Pseudomonadota</taxon>
        <taxon>Betaproteobacteria</taxon>
        <taxon>Burkholderiales</taxon>
        <taxon>Burkholderiaceae</taxon>
        <taxon>Cupriavidus</taxon>
    </lineage>
</organism>
<dbReference type="PANTHER" id="PTHR30055">
    <property type="entry name" value="HTH-TYPE TRANSCRIPTIONAL REGULATOR RUTR"/>
    <property type="match status" value="1"/>
</dbReference>
<feature type="DNA-binding region" description="H-T-H motif" evidence="3">
    <location>
        <begin position="71"/>
        <end position="90"/>
    </location>
</feature>
<evidence type="ECO:0000256" key="2">
    <source>
        <dbReference type="ARBA" id="ARBA00023125"/>
    </source>
</evidence>
<accession>A0A316F3Z0</accession>
<keyword evidence="1" id="KW-0175">Coiled coil</keyword>
<evidence type="ECO:0000256" key="4">
    <source>
        <dbReference type="SAM" id="MobiDB-lite"/>
    </source>
</evidence>
<dbReference type="InterPro" id="IPR036271">
    <property type="entry name" value="Tet_transcr_reg_TetR-rel_C_sf"/>
</dbReference>
<dbReference type="NCBIfam" id="NF007015">
    <property type="entry name" value="PRK09480.1"/>
    <property type="match status" value="1"/>
</dbReference>
<dbReference type="Pfam" id="PF00440">
    <property type="entry name" value="TetR_N"/>
    <property type="match status" value="1"/>
</dbReference>
<evidence type="ECO:0000256" key="1">
    <source>
        <dbReference type="ARBA" id="ARBA00023054"/>
    </source>
</evidence>
<dbReference type="PANTHER" id="PTHR30055:SF183">
    <property type="entry name" value="NUCLEOID OCCLUSION FACTOR SLMA"/>
    <property type="match status" value="1"/>
</dbReference>
<dbReference type="Proteomes" id="UP000245754">
    <property type="component" value="Unassembled WGS sequence"/>
</dbReference>
<feature type="compositionally biased region" description="Polar residues" evidence="4">
    <location>
        <begin position="1"/>
        <end position="15"/>
    </location>
</feature>
<keyword evidence="2 3" id="KW-0238">DNA-binding</keyword>
<dbReference type="InterPro" id="IPR001647">
    <property type="entry name" value="HTH_TetR"/>
</dbReference>
<proteinExistence type="predicted"/>
<dbReference type="EMBL" id="QGGT01000001">
    <property type="protein sequence ID" value="PWK38775.1"/>
    <property type="molecule type" value="Genomic_DNA"/>
</dbReference>
<dbReference type="SUPFAM" id="SSF46689">
    <property type="entry name" value="Homeodomain-like"/>
    <property type="match status" value="1"/>
</dbReference>